<organism evidence="2 3">
    <name type="scientific">Pleurodeles waltl</name>
    <name type="common">Iberian ribbed newt</name>
    <dbReference type="NCBI Taxonomy" id="8319"/>
    <lineage>
        <taxon>Eukaryota</taxon>
        <taxon>Metazoa</taxon>
        <taxon>Chordata</taxon>
        <taxon>Craniata</taxon>
        <taxon>Vertebrata</taxon>
        <taxon>Euteleostomi</taxon>
        <taxon>Amphibia</taxon>
        <taxon>Batrachia</taxon>
        <taxon>Caudata</taxon>
        <taxon>Salamandroidea</taxon>
        <taxon>Salamandridae</taxon>
        <taxon>Pleurodelinae</taxon>
        <taxon>Pleurodeles</taxon>
    </lineage>
</organism>
<gene>
    <name evidence="2" type="ORF">NDU88_006886</name>
</gene>
<protein>
    <submittedName>
        <fullName evidence="2">Uncharacterized protein</fullName>
    </submittedName>
</protein>
<reference evidence="2" key="1">
    <citation type="journal article" date="2022" name="bioRxiv">
        <title>Sequencing and chromosome-scale assembly of the giantPleurodeles waltlgenome.</title>
        <authorList>
            <person name="Brown T."/>
            <person name="Elewa A."/>
            <person name="Iarovenko S."/>
            <person name="Subramanian E."/>
            <person name="Araus A.J."/>
            <person name="Petzold A."/>
            <person name="Susuki M."/>
            <person name="Suzuki K.-i.T."/>
            <person name="Hayashi T."/>
            <person name="Toyoda A."/>
            <person name="Oliveira C."/>
            <person name="Osipova E."/>
            <person name="Leigh N.D."/>
            <person name="Simon A."/>
            <person name="Yun M.H."/>
        </authorList>
    </citation>
    <scope>NUCLEOTIDE SEQUENCE</scope>
    <source>
        <strain evidence="2">20211129_DDA</strain>
        <tissue evidence="2">Liver</tissue>
    </source>
</reference>
<accession>A0AAV7SQU5</accession>
<sequence>MNEHTPVPESAQHGIPTYQVTHAKNNQVNNKDPSAGCMDRFKAHPSPTRGATLCTHNKPVHDPTEHDHKSAPPLKQRQTTVKTLYQPQGTPLPPLISPKAHGQTLLTLLPTPYGRLHTKVPDTATGATSNKRRGKHPSPIAVPEAPGR</sequence>
<comment type="caution">
    <text evidence="2">The sequence shown here is derived from an EMBL/GenBank/DDBJ whole genome shotgun (WGS) entry which is preliminary data.</text>
</comment>
<feature type="region of interest" description="Disordered" evidence="1">
    <location>
        <begin position="23"/>
        <end position="79"/>
    </location>
</feature>
<evidence type="ECO:0000313" key="2">
    <source>
        <dbReference type="EMBL" id="KAJ1166486.1"/>
    </source>
</evidence>
<feature type="compositionally biased region" description="Basic and acidic residues" evidence="1">
    <location>
        <begin position="59"/>
        <end position="70"/>
    </location>
</feature>
<evidence type="ECO:0000256" key="1">
    <source>
        <dbReference type="SAM" id="MobiDB-lite"/>
    </source>
</evidence>
<feature type="compositionally biased region" description="Polar residues" evidence="1">
    <location>
        <begin position="23"/>
        <end position="32"/>
    </location>
</feature>
<dbReference type="Proteomes" id="UP001066276">
    <property type="component" value="Chromosome 4_2"/>
</dbReference>
<dbReference type="AlphaFoldDB" id="A0AAV7SQU5"/>
<feature type="region of interest" description="Disordered" evidence="1">
    <location>
        <begin position="113"/>
        <end position="148"/>
    </location>
</feature>
<evidence type="ECO:0000313" key="3">
    <source>
        <dbReference type="Proteomes" id="UP001066276"/>
    </source>
</evidence>
<dbReference type="EMBL" id="JANPWB010000008">
    <property type="protein sequence ID" value="KAJ1166486.1"/>
    <property type="molecule type" value="Genomic_DNA"/>
</dbReference>
<name>A0AAV7SQU5_PLEWA</name>
<proteinExistence type="predicted"/>
<keyword evidence="3" id="KW-1185">Reference proteome</keyword>